<dbReference type="Proteomes" id="UP001440984">
    <property type="component" value="Unassembled WGS sequence"/>
</dbReference>
<keyword evidence="1" id="KW-0328">Glycosyltransferase</keyword>
<dbReference type="GO" id="GO:0016757">
    <property type="term" value="F:glycosyltransferase activity"/>
    <property type="evidence" value="ECO:0007669"/>
    <property type="project" value="UniProtKB-KW"/>
</dbReference>
<evidence type="ECO:0000313" key="2">
    <source>
        <dbReference type="Proteomes" id="UP001440984"/>
    </source>
</evidence>
<gene>
    <name evidence="1" type="ORF">ABJI51_14860</name>
</gene>
<sequence length="299" mass="31772">MRIAMTLLVRDEADIVAATIEHHLAAGVDIVVATDNGSVDGTVEILERYRDAGVLELHHEPAQDYEQSRWVTAMARRAALVHGADWVLNGDADEFVWPSAGDDVGRTALPDALAAIGPESGTVEMVRDNLVADPERTGLWVHTHVLRDKLSLSARGTRIGNKVCHRGDPKVTVAVGNHSASGPALGPGTPQRPLTILHVPDRGLAQFTRKVANAGSAFAANDRLDPGIGWHMREDYQRLLAGELAATWAARQPDGAAVAAGLADGSLVRDDRLARRLTDLLPHAVVPDALKAVLTGSGA</sequence>
<dbReference type="EMBL" id="JBDZYD010000005">
    <property type="protein sequence ID" value="MEQ0560367.1"/>
    <property type="molecule type" value="Genomic_DNA"/>
</dbReference>
<keyword evidence="2" id="KW-1185">Reference proteome</keyword>
<proteinExistence type="predicted"/>
<organism evidence="1 2">
    <name type="scientific">Amycolatopsis melonis</name>
    <dbReference type="NCBI Taxonomy" id="3156488"/>
    <lineage>
        <taxon>Bacteria</taxon>
        <taxon>Bacillati</taxon>
        <taxon>Actinomycetota</taxon>
        <taxon>Actinomycetes</taxon>
        <taxon>Pseudonocardiales</taxon>
        <taxon>Pseudonocardiaceae</taxon>
        <taxon>Amycolatopsis</taxon>
    </lineage>
</organism>
<dbReference type="RefSeq" id="WP_348951166.1">
    <property type="nucleotide sequence ID" value="NZ_JBDZYD010000005.1"/>
</dbReference>
<evidence type="ECO:0000313" key="1">
    <source>
        <dbReference type="EMBL" id="MEQ0560367.1"/>
    </source>
</evidence>
<reference evidence="1 2" key="1">
    <citation type="submission" date="2024-05" db="EMBL/GenBank/DDBJ databases">
        <authorList>
            <person name="Zhao H."/>
            <person name="Xu Y."/>
            <person name="Lin S."/>
            <person name="Spain J.C."/>
            <person name="Zhou N.-Y."/>
        </authorList>
    </citation>
    <scope>NUCLEOTIDE SEQUENCE [LARGE SCALE GENOMIC DNA]</scope>
    <source>
        <strain evidence="1 2">NEAU-NG30</strain>
    </source>
</reference>
<keyword evidence="1" id="KW-0808">Transferase</keyword>
<dbReference type="SUPFAM" id="SSF53448">
    <property type="entry name" value="Nucleotide-diphospho-sugar transferases"/>
    <property type="match status" value="1"/>
</dbReference>
<accession>A0ABV0LDJ4</accession>
<name>A0ABV0LDJ4_9PSEU</name>
<dbReference type="EC" id="2.4.-.-" evidence="1"/>
<comment type="caution">
    <text evidence="1">The sequence shown here is derived from an EMBL/GenBank/DDBJ whole genome shotgun (WGS) entry which is preliminary data.</text>
</comment>
<protein>
    <submittedName>
        <fullName evidence="1">Glycosyltransferase family 2 protein</fullName>
        <ecNumber evidence="1">2.4.-.-</ecNumber>
    </submittedName>
</protein>
<dbReference type="InterPro" id="IPR029044">
    <property type="entry name" value="Nucleotide-diphossugar_trans"/>
</dbReference>
<dbReference type="Pfam" id="PF13704">
    <property type="entry name" value="Glyco_tranf_2_4"/>
    <property type="match status" value="1"/>
</dbReference>